<dbReference type="AlphaFoldDB" id="A0A1M3L311"/>
<proteinExistence type="predicted"/>
<comment type="caution">
    <text evidence="2">The sequence shown here is derived from an EMBL/GenBank/DDBJ whole genome shotgun (WGS) entry which is preliminary data.</text>
</comment>
<feature type="domain" description="DUF6438" evidence="1">
    <location>
        <begin position="31"/>
        <end position="140"/>
    </location>
</feature>
<organism evidence="2 3">
    <name type="scientific">Candidatus Kapaibacterium thiocyanatum</name>
    <dbReference type="NCBI Taxonomy" id="1895771"/>
    <lineage>
        <taxon>Bacteria</taxon>
        <taxon>Pseudomonadati</taxon>
        <taxon>Candidatus Kapaibacteriota</taxon>
        <taxon>Candidatus Kapaibacteriia</taxon>
        <taxon>Candidatus Kapaibacteriales</taxon>
        <taxon>Candidatus Kapaibacteriaceae</taxon>
        <taxon>Candidatus Kapaibacterium</taxon>
    </lineage>
</organism>
<evidence type="ECO:0000313" key="2">
    <source>
        <dbReference type="EMBL" id="OJX59689.1"/>
    </source>
</evidence>
<accession>A0A1M3L311</accession>
<dbReference type="Pfam" id="PF20033">
    <property type="entry name" value="DUF6438"/>
    <property type="match status" value="1"/>
</dbReference>
<name>A0A1M3L311_9BACT</name>
<protein>
    <recommendedName>
        <fullName evidence="1">DUF6438 domain-containing protein</fullName>
    </recommendedName>
</protein>
<dbReference type="EMBL" id="MKVH01000009">
    <property type="protein sequence ID" value="OJX59689.1"/>
    <property type="molecule type" value="Genomic_DNA"/>
</dbReference>
<sequence>MVLTGFVLVSVLGACGTSSCLKDVDRNTFAVTLERGACFGKCPVFVSTVYGDGRVEFDGKANVNRIGIHETKLDDDQRCELVKTVEESEVLTADFDKALELPDAPRTRLTVRRGSTSRTLEWYVGTPARLKPLVAMIERMAVKNDALHPR</sequence>
<gene>
    <name evidence="2" type="ORF">BGO89_05585</name>
</gene>
<evidence type="ECO:0000259" key="1">
    <source>
        <dbReference type="Pfam" id="PF20033"/>
    </source>
</evidence>
<dbReference type="Proteomes" id="UP000184233">
    <property type="component" value="Unassembled WGS sequence"/>
</dbReference>
<reference evidence="2 3" key="1">
    <citation type="submission" date="2016-09" db="EMBL/GenBank/DDBJ databases">
        <title>Genome-resolved meta-omics ties microbial dynamics to process performance in biotechnology for thiocyanate degradation.</title>
        <authorList>
            <person name="Kantor R.S."/>
            <person name="Huddy R.J."/>
            <person name="Iyer R."/>
            <person name="Thomas B.C."/>
            <person name="Brown C.T."/>
            <person name="Anantharaman K."/>
            <person name="Tringe S."/>
            <person name="Hettich R.L."/>
            <person name="Harrison S.T."/>
            <person name="Banfield J.F."/>
        </authorList>
    </citation>
    <scope>NUCLEOTIDE SEQUENCE [LARGE SCALE GENOMIC DNA]</scope>
    <source>
        <strain evidence="2">59-99</strain>
    </source>
</reference>
<dbReference type="InterPro" id="IPR045497">
    <property type="entry name" value="DUF6438"/>
</dbReference>
<evidence type="ECO:0000313" key="3">
    <source>
        <dbReference type="Proteomes" id="UP000184233"/>
    </source>
</evidence>